<name>A0ACB6Q6R7_9PLEO</name>
<evidence type="ECO:0000313" key="1">
    <source>
        <dbReference type="EMBL" id="KAF2462534.1"/>
    </source>
</evidence>
<keyword evidence="2" id="KW-1185">Reference proteome</keyword>
<gene>
    <name evidence="1" type="ORF">BDR25DRAFT_308256</name>
</gene>
<organism evidence="1 2">
    <name type="scientific">Lindgomyces ingoldianus</name>
    <dbReference type="NCBI Taxonomy" id="673940"/>
    <lineage>
        <taxon>Eukaryota</taxon>
        <taxon>Fungi</taxon>
        <taxon>Dikarya</taxon>
        <taxon>Ascomycota</taxon>
        <taxon>Pezizomycotina</taxon>
        <taxon>Dothideomycetes</taxon>
        <taxon>Pleosporomycetidae</taxon>
        <taxon>Pleosporales</taxon>
        <taxon>Lindgomycetaceae</taxon>
        <taxon>Lindgomyces</taxon>
    </lineage>
</organism>
<protein>
    <submittedName>
        <fullName evidence="1">Uncharacterized protein</fullName>
    </submittedName>
</protein>
<sequence>MADFAFMGPIIEYTVRSLPVSGVGDDPLGIAQVSGFYGPGTWSAWYSTIIAAWIQLLVQPKRTLDPNSWFYILGMNWAAIDLFRQVHSLRTAQEQGHSLDLRKKFMGPIAAPYMIVFWGSVHAVLQNVVAFFATVLIITTDKKTKDEIDIEDLRAWFRVLFSRRLVLSMGLILPLTALSVLFFNPPLQEDFPKEEEHYMFFPALYWEGIRGEHVTSVFFAGWGGLALLPIFLVYTILILLPITEGCFRLVIAFLHPPIARMQSLVASISSLLGRSLLLSIMVLWLHTFLLLFKRPLFVLAFGLFGLLFLCQFIVGIFMLLGIIGFFFIPSAVLHYFFYILRGTKVSESCFLMPCAPQSIYDWDQAFSLTAGLILLVFTEIVPGVRKGVRLFKRLRERKESILEFPLGDLNAAKPEEVEMANLEAGLGSGSNQE</sequence>
<reference evidence="1" key="1">
    <citation type="journal article" date="2020" name="Stud. Mycol.">
        <title>101 Dothideomycetes genomes: a test case for predicting lifestyles and emergence of pathogens.</title>
        <authorList>
            <person name="Haridas S."/>
            <person name="Albert R."/>
            <person name="Binder M."/>
            <person name="Bloem J."/>
            <person name="Labutti K."/>
            <person name="Salamov A."/>
            <person name="Andreopoulos B."/>
            <person name="Baker S."/>
            <person name="Barry K."/>
            <person name="Bills G."/>
            <person name="Bluhm B."/>
            <person name="Cannon C."/>
            <person name="Castanera R."/>
            <person name="Culley D."/>
            <person name="Daum C."/>
            <person name="Ezra D."/>
            <person name="Gonzalez J."/>
            <person name="Henrissat B."/>
            <person name="Kuo A."/>
            <person name="Liang C."/>
            <person name="Lipzen A."/>
            <person name="Lutzoni F."/>
            <person name="Magnuson J."/>
            <person name="Mondo S."/>
            <person name="Nolan M."/>
            <person name="Ohm R."/>
            <person name="Pangilinan J."/>
            <person name="Park H.-J."/>
            <person name="Ramirez L."/>
            <person name="Alfaro M."/>
            <person name="Sun H."/>
            <person name="Tritt A."/>
            <person name="Yoshinaga Y."/>
            <person name="Zwiers L.-H."/>
            <person name="Turgeon B."/>
            <person name="Goodwin S."/>
            <person name="Spatafora J."/>
            <person name="Crous P."/>
            <person name="Grigoriev I."/>
        </authorList>
    </citation>
    <scope>NUCLEOTIDE SEQUENCE</scope>
    <source>
        <strain evidence="1">ATCC 200398</strain>
    </source>
</reference>
<accession>A0ACB6Q6R7</accession>
<evidence type="ECO:0000313" key="2">
    <source>
        <dbReference type="Proteomes" id="UP000799755"/>
    </source>
</evidence>
<dbReference type="EMBL" id="MU003582">
    <property type="protein sequence ID" value="KAF2462534.1"/>
    <property type="molecule type" value="Genomic_DNA"/>
</dbReference>
<comment type="caution">
    <text evidence="1">The sequence shown here is derived from an EMBL/GenBank/DDBJ whole genome shotgun (WGS) entry which is preliminary data.</text>
</comment>
<dbReference type="Proteomes" id="UP000799755">
    <property type="component" value="Unassembled WGS sequence"/>
</dbReference>
<proteinExistence type="predicted"/>